<feature type="transmembrane region" description="Helical" evidence="1">
    <location>
        <begin position="34"/>
        <end position="52"/>
    </location>
</feature>
<proteinExistence type="predicted"/>
<evidence type="ECO:0000313" key="2">
    <source>
        <dbReference type="Proteomes" id="UP000036681"/>
    </source>
</evidence>
<sequence>MHLFHQMRHYGSKEPERKDIMCASTVHLLQTKNVLLVFEFFVLFVIAQLLLLKSDHFKSSRERLMRHGKGEEHA</sequence>
<protein>
    <submittedName>
        <fullName evidence="3">Ovule protein</fullName>
    </submittedName>
</protein>
<dbReference type="WBParaSite" id="ALUE_0000926601-mRNA-1">
    <property type="protein sequence ID" value="ALUE_0000926601-mRNA-1"/>
    <property type="gene ID" value="ALUE_0000926601"/>
</dbReference>
<reference evidence="3" key="1">
    <citation type="submission" date="2017-02" db="UniProtKB">
        <authorList>
            <consortium name="WormBaseParasite"/>
        </authorList>
    </citation>
    <scope>IDENTIFICATION</scope>
</reference>
<dbReference type="AlphaFoldDB" id="A0A0M3HZT0"/>
<keyword evidence="1" id="KW-1133">Transmembrane helix</keyword>
<organism evidence="2 3">
    <name type="scientific">Ascaris lumbricoides</name>
    <name type="common">Giant roundworm</name>
    <dbReference type="NCBI Taxonomy" id="6252"/>
    <lineage>
        <taxon>Eukaryota</taxon>
        <taxon>Metazoa</taxon>
        <taxon>Ecdysozoa</taxon>
        <taxon>Nematoda</taxon>
        <taxon>Chromadorea</taxon>
        <taxon>Rhabditida</taxon>
        <taxon>Spirurina</taxon>
        <taxon>Ascaridomorpha</taxon>
        <taxon>Ascaridoidea</taxon>
        <taxon>Ascarididae</taxon>
        <taxon>Ascaris</taxon>
    </lineage>
</organism>
<accession>A0A0M3HZT0</accession>
<keyword evidence="1" id="KW-0472">Membrane</keyword>
<keyword evidence="1" id="KW-0812">Transmembrane</keyword>
<name>A0A0M3HZT0_ASCLU</name>
<dbReference type="Proteomes" id="UP000036681">
    <property type="component" value="Unplaced"/>
</dbReference>
<evidence type="ECO:0000256" key="1">
    <source>
        <dbReference type="SAM" id="Phobius"/>
    </source>
</evidence>
<keyword evidence="2" id="KW-1185">Reference proteome</keyword>
<evidence type="ECO:0000313" key="3">
    <source>
        <dbReference type="WBParaSite" id="ALUE_0000926601-mRNA-1"/>
    </source>
</evidence>